<dbReference type="RefSeq" id="WP_223417566.1">
    <property type="nucleotide sequence ID" value="NZ_JAIPME010000002.1"/>
</dbReference>
<evidence type="ECO:0000313" key="2">
    <source>
        <dbReference type="EMBL" id="MBZ2385807.1"/>
    </source>
</evidence>
<keyword evidence="1" id="KW-0472">Membrane</keyword>
<evidence type="ECO:0000313" key="3">
    <source>
        <dbReference type="Proteomes" id="UP000734271"/>
    </source>
</evidence>
<dbReference type="EMBL" id="JAIPME010000002">
    <property type="protein sequence ID" value="MBZ2385807.1"/>
    <property type="molecule type" value="Genomic_DNA"/>
</dbReference>
<keyword evidence="3" id="KW-1185">Reference proteome</keyword>
<feature type="transmembrane region" description="Helical" evidence="1">
    <location>
        <begin position="15"/>
        <end position="36"/>
    </location>
</feature>
<comment type="caution">
    <text evidence="2">The sequence shown here is derived from an EMBL/GenBank/DDBJ whole genome shotgun (WGS) entry which is preliminary data.</text>
</comment>
<feature type="transmembrane region" description="Helical" evidence="1">
    <location>
        <begin position="48"/>
        <end position="70"/>
    </location>
</feature>
<reference evidence="2 3" key="1">
    <citation type="submission" date="2021-08" db="EMBL/GenBank/DDBJ databases">
        <title>FDA dAtabase for Regulatory Grade micrObial Sequences (FDA-ARGOS): Supporting development and validation of Infectious Disease Dx tests.</title>
        <authorList>
            <person name="Sproer C."/>
            <person name="Gronow S."/>
            <person name="Severitt S."/>
            <person name="Schroder I."/>
            <person name="Tallon L."/>
            <person name="Sadzewicz L."/>
            <person name="Zhao X."/>
            <person name="Boylan J."/>
            <person name="Ott S."/>
            <person name="Bowen H."/>
            <person name="Vavikolanu K."/>
            <person name="Hazen T."/>
            <person name="Aluvathingal J."/>
            <person name="Nadendla S."/>
            <person name="Lowell S."/>
            <person name="Myers T."/>
            <person name="Yan Y."/>
            <person name="Sichtig H."/>
        </authorList>
    </citation>
    <scope>NUCLEOTIDE SEQUENCE [LARGE SCALE GENOMIC DNA]</scope>
    <source>
        <strain evidence="2 3">FDAARGOS_1460</strain>
    </source>
</reference>
<protein>
    <recommendedName>
        <fullName evidence="4">DUF2178 domain-containing protein</fullName>
    </recommendedName>
</protein>
<feature type="transmembrane region" description="Helical" evidence="1">
    <location>
        <begin position="123"/>
        <end position="143"/>
    </location>
</feature>
<name>A0ABS7SWA9_9FIRM</name>
<dbReference type="Proteomes" id="UP000734271">
    <property type="component" value="Unassembled WGS sequence"/>
</dbReference>
<accession>A0ABS7SWA9</accession>
<gene>
    <name evidence="2" type="ORF">K8P03_00535</name>
</gene>
<organism evidence="2 3">
    <name type="scientific">Anaerococcus murdochii</name>
    <dbReference type="NCBI Taxonomy" id="411577"/>
    <lineage>
        <taxon>Bacteria</taxon>
        <taxon>Bacillati</taxon>
        <taxon>Bacillota</taxon>
        <taxon>Tissierellia</taxon>
        <taxon>Tissierellales</taxon>
        <taxon>Peptoniphilaceae</taxon>
        <taxon>Anaerococcus</taxon>
    </lineage>
</organism>
<evidence type="ECO:0000256" key="1">
    <source>
        <dbReference type="SAM" id="Phobius"/>
    </source>
</evidence>
<evidence type="ECO:0008006" key="4">
    <source>
        <dbReference type="Google" id="ProtNLM"/>
    </source>
</evidence>
<keyword evidence="1" id="KW-0812">Transmembrane</keyword>
<proteinExistence type="predicted"/>
<keyword evidence="1" id="KW-1133">Transmembrane helix</keyword>
<sequence length="147" mass="16541">MDNKIEYEMKIGKKVAILFICIGVLFALLGGILFAKKDILQIFPRMDIAWIGFSVVAFILCVSGVCLFSISGKKQEWINETDERELLITAKAHMAGYFIQTVLLGIVFFLLTFMGYLNKASGFSIIGVILISGIVSWIYNLYLRKVE</sequence>
<feature type="transmembrane region" description="Helical" evidence="1">
    <location>
        <begin position="94"/>
        <end position="117"/>
    </location>
</feature>